<dbReference type="AlphaFoldDB" id="A0A6G1G0R3"/>
<dbReference type="PANTHER" id="PTHR41807:SF1">
    <property type="entry name" value="GLUTATHIONE TRANSFERASE 3"/>
    <property type="match status" value="1"/>
</dbReference>
<proteinExistence type="predicted"/>
<keyword evidence="4" id="KW-1185">Reference proteome</keyword>
<protein>
    <submittedName>
        <fullName evidence="3 5">Uncharacterized protein</fullName>
    </submittedName>
</protein>
<dbReference type="Proteomes" id="UP000504638">
    <property type="component" value="Unplaced"/>
</dbReference>
<dbReference type="InterPro" id="IPR038872">
    <property type="entry name" value="Put_GTT3"/>
</dbReference>
<reference evidence="5" key="2">
    <citation type="submission" date="2020-04" db="EMBL/GenBank/DDBJ databases">
        <authorList>
            <consortium name="NCBI Genome Project"/>
        </authorList>
    </citation>
    <scope>NUCLEOTIDE SEQUENCE</scope>
    <source>
        <strain evidence="5">CBS 781.70</strain>
    </source>
</reference>
<dbReference type="RefSeq" id="XP_033533239.1">
    <property type="nucleotide sequence ID" value="XM_033683111.1"/>
</dbReference>
<dbReference type="GeneID" id="54423681"/>
<keyword evidence="2" id="KW-0472">Membrane</keyword>
<gene>
    <name evidence="3 5" type="ORF">P152DRAFT_60891</name>
</gene>
<name>A0A6G1G0R3_9PEZI</name>
<feature type="transmembrane region" description="Helical" evidence="2">
    <location>
        <begin position="168"/>
        <end position="188"/>
    </location>
</feature>
<dbReference type="GO" id="GO:0016020">
    <property type="term" value="C:membrane"/>
    <property type="evidence" value="ECO:0007669"/>
    <property type="project" value="TreeGrafter"/>
</dbReference>
<evidence type="ECO:0000313" key="3">
    <source>
        <dbReference type="EMBL" id="KAF1811608.1"/>
    </source>
</evidence>
<reference evidence="3 5" key="1">
    <citation type="submission" date="2020-01" db="EMBL/GenBank/DDBJ databases">
        <authorList>
            <consortium name="DOE Joint Genome Institute"/>
            <person name="Haridas S."/>
            <person name="Albert R."/>
            <person name="Binder M."/>
            <person name="Bloem J."/>
            <person name="Labutti K."/>
            <person name="Salamov A."/>
            <person name="Andreopoulos B."/>
            <person name="Baker S.E."/>
            <person name="Barry K."/>
            <person name="Bills G."/>
            <person name="Bluhm B.H."/>
            <person name="Cannon C."/>
            <person name="Castanera R."/>
            <person name="Culley D.E."/>
            <person name="Daum C."/>
            <person name="Ezra D."/>
            <person name="Gonzalez J.B."/>
            <person name="Henrissat B."/>
            <person name="Kuo A."/>
            <person name="Liang C."/>
            <person name="Lipzen A."/>
            <person name="Lutzoni F."/>
            <person name="Magnuson J."/>
            <person name="Mondo S."/>
            <person name="Nolan M."/>
            <person name="Ohm R."/>
            <person name="Pangilinan J."/>
            <person name="Park H.-J."/>
            <person name="Ramirez L."/>
            <person name="Alfaro M."/>
            <person name="Sun H."/>
            <person name="Tritt A."/>
            <person name="Yoshinaga Y."/>
            <person name="Zwiers L.-H."/>
            <person name="Turgeon B.G."/>
            <person name="Goodwin S.B."/>
            <person name="Spatafora J.W."/>
            <person name="Crous P.W."/>
            <person name="Grigoriev I.V."/>
        </authorList>
    </citation>
    <scope>NUCLEOTIDE SEQUENCE</scope>
    <source>
        <strain evidence="3 5">CBS 781.70</strain>
    </source>
</reference>
<evidence type="ECO:0000313" key="4">
    <source>
        <dbReference type="Proteomes" id="UP000504638"/>
    </source>
</evidence>
<reference evidence="5" key="3">
    <citation type="submission" date="2025-04" db="UniProtKB">
        <authorList>
            <consortium name="RefSeq"/>
        </authorList>
    </citation>
    <scope>IDENTIFICATION</scope>
    <source>
        <strain evidence="5">CBS 781.70</strain>
    </source>
</reference>
<feature type="transmembrane region" description="Helical" evidence="2">
    <location>
        <begin position="262"/>
        <end position="284"/>
    </location>
</feature>
<dbReference type="OrthoDB" id="4034134at2759"/>
<keyword evidence="2" id="KW-1133">Transmembrane helix</keyword>
<organism evidence="3">
    <name type="scientific">Eremomyces bilateralis CBS 781.70</name>
    <dbReference type="NCBI Taxonomy" id="1392243"/>
    <lineage>
        <taxon>Eukaryota</taxon>
        <taxon>Fungi</taxon>
        <taxon>Dikarya</taxon>
        <taxon>Ascomycota</taxon>
        <taxon>Pezizomycotina</taxon>
        <taxon>Dothideomycetes</taxon>
        <taxon>Dothideomycetes incertae sedis</taxon>
        <taxon>Eremomycetales</taxon>
        <taxon>Eremomycetaceae</taxon>
        <taxon>Eremomyces</taxon>
    </lineage>
</organism>
<dbReference type="EMBL" id="ML975161">
    <property type="protein sequence ID" value="KAF1811608.1"/>
    <property type="molecule type" value="Genomic_DNA"/>
</dbReference>
<evidence type="ECO:0000313" key="5">
    <source>
        <dbReference type="RefSeq" id="XP_033533239.1"/>
    </source>
</evidence>
<feature type="region of interest" description="Disordered" evidence="1">
    <location>
        <begin position="71"/>
        <end position="101"/>
    </location>
</feature>
<keyword evidence="2" id="KW-0812">Transmembrane</keyword>
<evidence type="ECO:0000256" key="2">
    <source>
        <dbReference type="SAM" id="Phobius"/>
    </source>
</evidence>
<evidence type="ECO:0000256" key="1">
    <source>
        <dbReference type="SAM" id="MobiDB-lite"/>
    </source>
</evidence>
<feature type="transmembrane region" description="Helical" evidence="2">
    <location>
        <begin position="219"/>
        <end position="241"/>
    </location>
</feature>
<dbReference type="PANTHER" id="PTHR41807">
    <property type="entry name" value="GLUTATHIONE TRANSFERASE 3"/>
    <property type="match status" value="1"/>
</dbReference>
<sequence>MAAWLQKQKKGELLDLAKEAGLRNTDGLLKDDLIESLEKHLRDHQSSLGTKSAFSDFYGRLSPTKRDRVLVSVGGSEGDREPKPARQRRKTIKSEEDDADTPIKKVVAKTPRAIQRVASGVPLPRSPASAAKQRVQEFTGQVSKAMDEAGVSENVDAFRHQLSNVHSISLILLVLEGLAIQPLVLPWVNWFDIPANPSLRFPQTPIYGPNVYMLASQEYWSWITVWLTTSVGLPLLAAYFCNMTLGAKASFEKKFDPFTFHVVKAMVAWLVFGQGITLGLANSLTIRQVNSAFFGGYQFLLLGSAIGMVASVYDAILRGSSSVGRRS</sequence>
<feature type="transmembrane region" description="Helical" evidence="2">
    <location>
        <begin position="296"/>
        <end position="317"/>
    </location>
</feature>
<accession>A0A6G1G0R3</accession>